<organism evidence="5">
    <name type="scientific">Anthurium amnicola</name>
    <dbReference type="NCBI Taxonomy" id="1678845"/>
    <lineage>
        <taxon>Eukaryota</taxon>
        <taxon>Viridiplantae</taxon>
        <taxon>Streptophyta</taxon>
        <taxon>Embryophyta</taxon>
        <taxon>Tracheophyta</taxon>
        <taxon>Spermatophyta</taxon>
        <taxon>Magnoliopsida</taxon>
        <taxon>Liliopsida</taxon>
        <taxon>Araceae</taxon>
        <taxon>Pothoideae</taxon>
        <taxon>Potheae</taxon>
        <taxon>Anthurium</taxon>
    </lineage>
</organism>
<dbReference type="InterPro" id="IPR051992">
    <property type="entry name" value="OxStress_Response_Reg"/>
</dbReference>
<feature type="signal peptide" evidence="4">
    <location>
        <begin position="1"/>
        <end position="21"/>
    </location>
</feature>
<dbReference type="PANTHER" id="PTHR33172:SF91">
    <property type="entry name" value="PROTEIN OXIDATIVE STRESS 3 LIKE 5"/>
    <property type="match status" value="1"/>
</dbReference>
<evidence type="ECO:0000256" key="3">
    <source>
        <dbReference type="SAM" id="MobiDB-lite"/>
    </source>
</evidence>
<evidence type="ECO:0000256" key="2">
    <source>
        <dbReference type="ARBA" id="ARBA00023242"/>
    </source>
</evidence>
<gene>
    <name evidence="5" type="ORF">g.24046</name>
</gene>
<feature type="compositionally biased region" description="Low complexity" evidence="3">
    <location>
        <begin position="118"/>
        <end position="138"/>
    </location>
</feature>
<protein>
    <submittedName>
        <fullName evidence="5">Uncharacterized protein</fullName>
    </submittedName>
</protein>
<proteinExistence type="predicted"/>
<feature type="region of interest" description="Disordered" evidence="3">
    <location>
        <begin position="90"/>
        <end position="151"/>
    </location>
</feature>
<accession>A0A1D1ZJY3</accession>
<keyword evidence="2" id="KW-0539">Nucleus</keyword>
<dbReference type="GO" id="GO:0006950">
    <property type="term" value="P:response to stress"/>
    <property type="evidence" value="ECO:0007669"/>
    <property type="project" value="UniProtKB-ARBA"/>
</dbReference>
<feature type="non-terminal residue" evidence="5">
    <location>
        <position position="1"/>
    </location>
</feature>
<feature type="compositionally biased region" description="Low complexity" evidence="3">
    <location>
        <begin position="248"/>
        <end position="258"/>
    </location>
</feature>
<sequence>HSLSLSLLLLPCSLSSSLLSAREVVGLGRVAEEEVVEVGVGEMFVAFASMEVAGGSTVGFKGHRQGAYVGVRELFDRVAAAAAVEGRVTGTGEAGGVGVRPEHPWRREGEGEERGESSESSSIGDGEESSLSLSSSTAGEEEEVESKLKRDALGSMESLEECLPTKRGLSSCFAGKSKSFASLSEAAALGSAGELAKPENPFSKRRRILMASKASWQRRASYAALATSNLRALQEDDEDDDGEGSEGCGAADEAAASSPRPMERKKLVNRFRSPRSFSLCDLRQA</sequence>
<keyword evidence="4" id="KW-0732">Signal</keyword>
<feature type="chain" id="PRO_5008901062" evidence="4">
    <location>
        <begin position="22"/>
        <end position="285"/>
    </location>
</feature>
<evidence type="ECO:0000313" key="5">
    <source>
        <dbReference type="EMBL" id="JAT67121.1"/>
    </source>
</evidence>
<dbReference type="PANTHER" id="PTHR33172">
    <property type="entry name" value="OS08G0516900 PROTEIN"/>
    <property type="match status" value="1"/>
</dbReference>
<feature type="compositionally biased region" description="Acidic residues" evidence="3">
    <location>
        <begin position="235"/>
        <end position="244"/>
    </location>
</feature>
<dbReference type="AlphaFoldDB" id="A0A1D1ZJY3"/>
<evidence type="ECO:0000256" key="1">
    <source>
        <dbReference type="ARBA" id="ARBA00004123"/>
    </source>
</evidence>
<comment type="subcellular location">
    <subcellularLocation>
        <location evidence="1">Nucleus</location>
    </subcellularLocation>
</comment>
<dbReference type="GO" id="GO:0005634">
    <property type="term" value="C:nucleus"/>
    <property type="evidence" value="ECO:0007669"/>
    <property type="project" value="UniProtKB-SubCell"/>
</dbReference>
<name>A0A1D1ZJY3_9ARAE</name>
<reference evidence="5" key="1">
    <citation type="submission" date="2015-07" db="EMBL/GenBank/DDBJ databases">
        <title>Transcriptome Assembly of Anthurium amnicola.</title>
        <authorList>
            <person name="Suzuki J."/>
        </authorList>
    </citation>
    <scope>NUCLEOTIDE SEQUENCE</scope>
</reference>
<evidence type="ECO:0000256" key="4">
    <source>
        <dbReference type="SAM" id="SignalP"/>
    </source>
</evidence>
<feature type="region of interest" description="Disordered" evidence="3">
    <location>
        <begin position="231"/>
        <end position="269"/>
    </location>
</feature>
<dbReference type="EMBL" id="GDJX01000815">
    <property type="protein sequence ID" value="JAT67121.1"/>
    <property type="molecule type" value="Transcribed_RNA"/>
</dbReference>
<feature type="compositionally biased region" description="Basic and acidic residues" evidence="3">
    <location>
        <begin position="100"/>
        <end position="117"/>
    </location>
</feature>